<proteinExistence type="predicted"/>
<organism evidence="1 2">
    <name type="scientific">Catenulispora acidiphila (strain DSM 44928 / JCM 14897 / NBRC 102108 / NRRL B-24433 / ID139908)</name>
    <dbReference type="NCBI Taxonomy" id="479433"/>
    <lineage>
        <taxon>Bacteria</taxon>
        <taxon>Bacillati</taxon>
        <taxon>Actinomycetota</taxon>
        <taxon>Actinomycetes</taxon>
        <taxon>Catenulisporales</taxon>
        <taxon>Catenulisporaceae</taxon>
        <taxon>Catenulispora</taxon>
    </lineage>
</organism>
<evidence type="ECO:0000313" key="1">
    <source>
        <dbReference type="EMBL" id="ACU70529.1"/>
    </source>
</evidence>
<evidence type="ECO:0000313" key="2">
    <source>
        <dbReference type="Proteomes" id="UP000000851"/>
    </source>
</evidence>
<dbReference type="InParanoid" id="C7QBF2"/>
<keyword evidence="2" id="KW-1185">Reference proteome</keyword>
<dbReference type="KEGG" id="cai:Caci_1608"/>
<gene>
    <name evidence="1" type="ordered locus">Caci_1608</name>
</gene>
<name>C7QBF2_CATAD</name>
<sequence>MAQTCGWGLYGSPRDLLQVSEAEIVAAFGHDKPTRAEFERLSDATYSPLLEDDGRGRGRCLVLFQGGVPEAVVFWGHSGD</sequence>
<protein>
    <submittedName>
        <fullName evidence="1">Uncharacterized protein</fullName>
    </submittedName>
</protein>
<accession>C7QBF2</accession>
<dbReference type="RefSeq" id="WP_012785823.1">
    <property type="nucleotide sequence ID" value="NC_013131.1"/>
</dbReference>
<dbReference type="HOGENOM" id="CLU_2583269_0_0_11"/>
<dbReference type="Proteomes" id="UP000000851">
    <property type="component" value="Chromosome"/>
</dbReference>
<dbReference type="AlphaFoldDB" id="C7QBF2"/>
<reference evidence="1 2" key="1">
    <citation type="journal article" date="2009" name="Stand. Genomic Sci.">
        <title>Complete genome sequence of Catenulispora acidiphila type strain (ID 139908).</title>
        <authorList>
            <person name="Copeland A."/>
            <person name="Lapidus A."/>
            <person name="Glavina Del Rio T."/>
            <person name="Nolan M."/>
            <person name="Lucas S."/>
            <person name="Chen F."/>
            <person name="Tice H."/>
            <person name="Cheng J.F."/>
            <person name="Bruce D."/>
            <person name="Goodwin L."/>
            <person name="Pitluck S."/>
            <person name="Mikhailova N."/>
            <person name="Pati A."/>
            <person name="Ivanova N."/>
            <person name="Mavromatis K."/>
            <person name="Chen A."/>
            <person name="Palaniappan K."/>
            <person name="Chain P."/>
            <person name="Land M."/>
            <person name="Hauser L."/>
            <person name="Chang Y.J."/>
            <person name="Jeffries C.D."/>
            <person name="Chertkov O."/>
            <person name="Brettin T."/>
            <person name="Detter J.C."/>
            <person name="Han C."/>
            <person name="Ali Z."/>
            <person name="Tindall B.J."/>
            <person name="Goker M."/>
            <person name="Bristow J."/>
            <person name="Eisen J.A."/>
            <person name="Markowitz V."/>
            <person name="Hugenholtz P."/>
            <person name="Kyrpides N.C."/>
            <person name="Klenk H.P."/>
        </authorList>
    </citation>
    <scope>NUCLEOTIDE SEQUENCE [LARGE SCALE GENOMIC DNA]</scope>
    <source>
        <strain evidence="2">DSM 44928 / JCM 14897 / NBRC 102108 / NRRL B-24433 / ID139908</strain>
    </source>
</reference>
<dbReference type="EMBL" id="CP001700">
    <property type="protein sequence ID" value="ACU70529.1"/>
    <property type="molecule type" value="Genomic_DNA"/>
</dbReference>
<dbReference type="STRING" id="479433.Caci_1608"/>
<dbReference type="OrthoDB" id="3618826at2"/>